<dbReference type="PANTHER" id="PTHR14063">
    <property type="entry name" value="PROTEIN LIN-7 HOMOLOG"/>
    <property type="match status" value="1"/>
</dbReference>
<keyword evidence="3" id="KW-1185">Reference proteome</keyword>
<reference evidence="2" key="3">
    <citation type="submission" date="2025-09" db="UniProtKB">
        <authorList>
            <consortium name="Ensembl"/>
        </authorList>
    </citation>
    <scope>IDENTIFICATION</scope>
</reference>
<accession>G1L819</accession>
<dbReference type="SUPFAM" id="SSF50156">
    <property type="entry name" value="PDZ domain-like"/>
    <property type="match status" value="1"/>
</dbReference>
<organism evidence="2 3">
    <name type="scientific">Ailuropoda melanoleuca</name>
    <name type="common">Giant panda</name>
    <dbReference type="NCBI Taxonomy" id="9646"/>
    <lineage>
        <taxon>Eukaryota</taxon>
        <taxon>Metazoa</taxon>
        <taxon>Chordata</taxon>
        <taxon>Craniata</taxon>
        <taxon>Vertebrata</taxon>
        <taxon>Euteleostomi</taxon>
        <taxon>Mammalia</taxon>
        <taxon>Eutheria</taxon>
        <taxon>Laurasiatheria</taxon>
        <taxon>Carnivora</taxon>
        <taxon>Caniformia</taxon>
        <taxon>Ursidae</taxon>
        <taxon>Ailuropoda</taxon>
    </lineage>
</organism>
<dbReference type="InterPro" id="IPR051109">
    <property type="entry name" value="MAM_complex_regulator"/>
</dbReference>
<evidence type="ECO:0000259" key="1">
    <source>
        <dbReference type="PROSITE" id="PS50106"/>
    </source>
</evidence>
<evidence type="ECO:0000313" key="3">
    <source>
        <dbReference type="Proteomes" id="UP000008912"/>
    </source>
</evidence>
<proteinExistence type="predicted"/>
<sequence length="180" mass="19846">MTTWQFSYLPVRTAARLPAPARIPPLEGVCHEGYNNELTQFLPPVITLKKPPGAQLGFNIQEGKASQLGVFISKVIPYSDTHWAGLQERDQTLAVNDVDFQEIEVTTHSPMLGICWEKLASPRAATGETTLSPSLAEWSGEDRETVRPCTEPANHTHHPNYCTVSALVSQVESHSWKGKG</sequence>
<feature type="domain" description="PDZ" evidence="1">
    <location>
        <begin position="45"/>
        <end position="109"/>
    </location>
</feature>
<dbReference type="GeneTree" id="ENSGT00940000153222"/>
<dbReference type="Pfam" id="PF00595">
    <property type="entry name" value="PDZ"/>
    <property type="match status" value="1"/>
</dbReference>
<protein>
    <recommendedName>
        <fullName evidence="1">PDZ domain-containing protein</fullName>
    </recommendedName>
</protein>
<dbReference type="InParanoid" id="G1L819"/>
<dbReference type="eggNOG" id="KOG3528">
    <property type="taxonomic scope" value="Eukaryota"/>
</dbReference>
<dbReference type="STRING" id="9646.ENSAMEP00000003035"/>
<evidence type="ECO:0000313" key="2">
    <source>
        <dbReference type="Ensembl" id="ENSAMEP00000003035.2"/>
    </source>
</evidence>
<reference evidence="2" key="2">
    <citation type="submission" date="2025-08" db="UniProtKB">
        <authorList>
            <consortium name="Ensembl"/>
        </authorList>
    </citation>
    <scope>IDENTIFICATION</scope>
</reference>
<dbReference type="InterPro" id="IPR036034">
    <property type="entry name" value="PDZ_sf"/>
</dbReference>
<dbReference type="InterPro" id="IPR001478">
    <property type="entry name" value="PDZ"/>
</dbReference>
<dbReference type="Gene3D" id="2.30.42.10">
    <property type="match status" value="1"/>
</dbReference>
<dbReference type="AlphaFoldDB" id="G1L819"/>
<dbReference type="Proteomes" id="UP000008912">
    <property type="component" value="Unassembled WGS sequence"/>
</dbReference>
<dbReference type="PROSITE" id="PS50106">
    <property type="entry name" value="PDZ"/>
    <property type="match status" value="1"/>
</dbReference>
<dbReference type="HOGENOM" id="CLU_133335_0_0_1"/>
<dbReference type="Ensembl" id="ENSAMET00000003161.2">
    <property type="protein sequence ID" value="ENSAMEP00000003035.2"/>
    <property type="gene ID" value="ENSAMEG00000002891.2"/>
</dbReference>
<reference evidence="2 3" key="1">
    <citation type="journal article" date="2010" name="Nature">
        <title>The sequence and de novo assembly of the giant panda genome.</title>
        <authorList>
            <person name="Li R."/>
            <person name="Fan W."/>
            <person name="Tian G."/>
            <person name="Zhu H."/>
            <person name="He L."/>
            <person name="Cai J."/>
            <person name="Huang Q."/>
            <person name="Cai Q."/>
            <person name="Li B."/>
            <person name="Bai Y."/>
            <person name="Zhang Z."/>
            <person name="Zhang Y."/>
            <person name="Wang W."/>
            <person name="Li J."/>
            <person name="Wei F."/>
            <person name="Li H."/>
            <person name="Jian M."/>
            <person name="Li J."/>
            <person name="Zhang Z."/>
            <person name="Nielsen R."/>
            <person name="Li D."/>
            <person name="Gu W."/>
            <person name="Yang Z."/>
            <person name="Xuan Z."/>
            <person name="Ryder O.A."/>
            <person name="Leung F.C."/>
            <person name="Zhou Y."/>
            <person name="Cao J."/>
            <person name="Sun X."/>
            <person name="Fu Y."/>
            <person name="Fang X."/>
            <person name="Guo X."/>
            <person name="Wang B."/>
            <person name="Hou R."/>
            <person name="Shen F."/>
            <person name="Mu B."/>
            <person name="Ni P."/>
            <person name="Lin R."/>
            <person name="Qian W."/>
            <person name="Wang G."/>
            <person name="Yu C."/>
            <person name="Nie W."/>
            <person name="Wang J."/>
            <person name="Wu Z."/>
            <person name="Liang H."/>
            <person name="Min J."/>
            <person name="Wu Q."/>
            <person name="Cheng S."/>
            <person name="Ruan J."/>
            <person name="Wang M."/>
            <person name="Shi Z."/>
            <person name="Wen M."/>
            <person name="Liu B."/>
            <person name="Ren X."/>
            <person name="Zheng H."/>
            <person name="Dong D."/>
            <person name="Cook K."/>
            <person name="Shan G."/>
            <person name="Zhang H."/>
            <person name="Kosiol C."/>
            <person name="Xie X."/>
            <person name="Lu Z."/>
            <person name="Zheng H."/>
            <person name="Li Y."/>
            <person name="Steiner C.C."/>
            <person name="Lam T.T."/>
            <person name="Lin S."/>
            <person name="Zhang Q."/>
            <person name="Li G."/>
            <person name="Tian J."/>
            <person name="Gong T."/>
            <person name="Liu H."/>
            <person name="Zhang D."/>
            <person name="Fang L."/>
            <person name="Ye C."/>
            <person name="Zhang J."/>
            <person name="Hu W."/>
            <person name="Xu A."/>
            <person name="Ren Y."/>
            <person name="Zhang G."/>
            <person name="Bruford M.W."/>
            <person name="Li Q."/>
            <person name="Ma L."/>
            <person name="Guo Y."/>
            <person name="An N."/>
            <person name="Hu Y."/>
            <person name="Zheng Y."/>
            <person name="Shi Y."/>
            <person name="Li Z."/>
            <person name="Liu Q."/>
            <person name="Chen Y."/>
            <person name="Zhao J."/>
            <person name="Qu N."/>
            <person name="Zhao S."/>
            <person name="Tian F."/>
            <person name="Wang X."/>
            <person name="Wang H."/>
            <person name="Xu L."/>
            <person name="Liu X."/>
            <person name="Vinar T."/>
            <person name="Wang Y."/>
            <person name="Lam T.W."/>
            <person name="Yiu S.M."/>
            <person name="Liu S."/>
            <person name="Zhang H."/>
            <person name="Li D."/>
            <person name="Huang Y."/>
            <person name="Wang X."/>
            <person name="Yang G."/>
            <person name="Jiang Z."/>
            <person name="Wang J."/>
            <person name="Qin N."/>
            <person name="Li L."/>
            <person name="Li J."/>
            <person name="Bolund L."/>
            <person name="Kristiansen K."/>
            <person name="Wong G.K."/>
            <person name="Olson M."/>
            <person name="Zhang X."/>
            <person name="Li S."/>
            <person name="Yang H."/>
            <person name="Wang J."/>
            <person name="Wang J."/>
        </authorList>
    </citation>
    <scope>NUCLEOTIDE SEQUENCE [LARGE SCALE GENOMIC DNA]</scope>
</reference>
<name>G1L819_AILME</name>